<evidence type="ECO:0000256" key="5">
    <source>
        <dbReference type="ARBA" id="ARBA00023002"/>
    </source>
</evidence>
<dbReference type="PANTHER" id="PTHR43292:SF4">
    <property type="entry name" value="ACYL-COA DEHYDROGENASE FADE34"/>
    <property type="match status" value="1"/>
</dbReference>
<feature type="domain" description="Acyl-CoA oxidase/dehydrogenase middle" evidence="7">
    <location>
        <begin position="93"/>
        <end position="185"/>
    </location>
</feature>
<dbReference type="Pfam" id="PF00441">
    <property type="entry name" value="Acyl-CoA_dh_1"/>
    <property type="match status" value="1"/>
</dbReference>
<sequence>MSNWDPTLSLQAWRELLVDAGWAVPSWSRQCFGRDLPAWADQVVADEIRLIGAVGQPLGSGMSLAAPTIVEHGSDELRHLILRPTLTGEKTWCQLFSEPGAGSDLAGLSTSAVLDGDEWVINGQKVWNTSAHHADYGMLVARTSWDVPKHHGVSYFILPMHQPGIEVRGIKQMNRHASFNEVFLTDARVPANHLVGTLNDGWRVARATLAHERTFSTMRRPKFVESAGKQSRAVSEAEAEAEEHFKTYVWYPQRAGRVDLVIERAQQHGVAHDLVIRQEIAALISFQRTSEWTALRARAARALGRPPGPEGSLGKLAASQVARMAHRVHTLISGANGMLTTGDHPHDATIAEVLVSTPAQSIAGGTDEIQKSIIGEKILGLARESDPSLDLPYREVARRSQ</sequence>
<comment type="cofactor">
    <cofactor evidence="1">
        <name>FAD</name>
        <dbReference type="ChEBI" id="CHEBI:57692"/>
    </cofactor>
</comment>
<dbReference type="InterPro" id="IPR036250">
    <property type="entry name" value="AcylCo_DH-like_C"/>
</dbReference>
<proteinExistence type="inferred from homology"/>
<dbReference type="SUPFAM" id="SSF56645">
    <property type="entry name" value="Acyl-CoA dehydrogenase NM domain-like"/>
    <property type="match status" value="1"/>
</dbReference>
<name>A0A6J6CGL1_9ZZZZ</name>
<dbReference type="Gene3D" id="2.40.110.10">
    <property type="entry name" value="Butyryl-CoA Dehydrogenase, subunit A, domain 2"/>
    <property type="match status" value="1"/>
</dbReference>
<evidence type="ECO:0000259" key="7">
    <source>
        <dbReference type="Pfam" id="PF02770"/>
    </source>
</evidence>
<dbReference type="Gene3D" id="1.20.140.10">
    <property type="entry name" value="Butyryl-CoA Dehydrogenase, subunit A, domain 3"/>
    <property type="match status" value="1"/>
</dbReference>
<comment type="similarity">
    <text evidence="2">Belongs to the acyl-CoA dehydrogenase family.</text>
</comment>
<dbReference type="PANTHER" id="PTHR43292">
    <property type="entry name" value="ACYL-COA DEHYDROGENASE"/>
    <property type="match status" value="1"/>
</dbReference>
<keyword evidence="4" id="KW-0274">FAD</keyword>
<gene>
    <name evidence="8" type="ORF">UFOPK1421_01242</name>
</gene>
<dbReference type="GO" id="GO:0016627">
    <property type="term" value="F:oxidoreductase activity, acting on the CH-CH group of donors"/>
    <property type="evidence" value="ECO:0007669"/>
    <property type="project" value="InterPro"/>
</dbReference>
<evidence type="ECO:0000313" key="8">
    <source>
        <dbReference type="EMBL" id="CAB4550386.1"/>
    </source>
</evidence>
<protein>
    <submittedName>
        <fullName evidence="8">Unannotated protein</fullName>
    </submittedName>
</protein>
<dbReference type="GO" id="GO:0005886">
    <property type="term" value="C:plasma membrane"/>
    <property type="evidence" value="ECO:0007669"/>
    <property type="project" value="TreeGrafter"/>
</dbReference>
<organism evidence="8">
    <name type="scientific">freshwater metagenome</name>
    <dbReference type="NCBI Taxonomy" id="449393"/>
    <lineage>
        <taxon>unclassified sequences</taxon>
        <taxon>metagenomes</taxon>
        <taxon>ecological metagenomes</taxon>
    </lineage>
</organism>
<keyword evidence="3" id="KW-0285">Flavoprotein</keyword>
<dbReference type="EMBL" id="CAEZSL010000154">
    <property type="protein sequence ID" value="CAB4550386.1"/>
    <property type="molecule type" value="Genomic_DNA"/>
</dbReference>
<dbReference type="InterPro" id="IPR052161">
    <property type="entry name" value="Mycobact_Acyl-CoA_DH"/>
</dbReference>
<evidence type="ECO:0000256" key="2">
    <source>
        <dbReference type="ARBA" id="ARBA00009347"/>
    </source>
</evidence>
<dbReference type="InterPro" id="IPR009075">
    <property type="entry name" value="AcylCo_DH/oxidase_C"/>
</dbReference>
<reference evidence="8" key="1">
    <citation type="submission" date="2020-05" db="EMBL/GenBank/DDBJ databases">
        <authorList>
            <person name="Chiriac C."/>
            <person name="Salcher M."/>
            <person name="Ghai R."/>
            <person name="Kavagutti S V."/>
        </authorList>
    </citation>
    <scope>NUCLEOTIDE SEQUENCE</scope>
</reference>
<evidence type="ECO:0000259" key="6">
    <source>
        <dbReference type="Pfam" id="PF00441"/>
    </source>
</evidence>
<dbReference type="AlphaFoldDB" id="A0A6J6CGL1"/>
<dbReference type="FunFam" id="2.40.110.10:FF:000011">
    <property type="entry name" value="Acyl-CoA dehydrogenase FadE34"/>
    <property type="match status" value="1"/>
</dbReference>
<dbReference type="InterPro" id="IPR046373">
    <property type="entry name" value="Acyl-CoA_Oxase/DH_mid-dom_sf"/>
</dbReference>
<evidence type="ECO:0000256" key="4">
    <source>
        <dbReference type="ARBA" id="ARBA00022827"/>
    </source>
</evidence>
<evidence type="ECO:0000256" key="1">
    <source>
        <dbReference type="ARBA" id="ARBA00001974"/>
    </source>
</evidence>
<dbReference type="Pfam" id="PF02770">
    <property type="entry name" value="Acyl-CoA_dh_M"/>
    <property type="match status" value="1"/>
</dbReference>
<dbReference type="InterPro" id="IPR006091">
    <property type="entry name" value="Acyl-CoA_Oxase/DH_mid-dom"/>
</dbReference>
<dbReference type="GO" id="GO:0050660">
    <property type="term" value="F:flavin adenine dinucleotide binding"/>
    <property type="evidence" value="ECO:0007669"/>
    <property type="project" value="InterPro"/>
</dbReference>
<dbReference type="InterPro" id="IPR037069">
    <property type="entry name" value="AcylCoA_DH/ox_N_sf"/>
</dbReference>
<accession>A0A6J6CGL1</accession>
<dbReference type="InterPro" id="IPR009100">
    <property type="entry name" value="AcylCoA_DH/oxidase_NM_dom_sf"/>
</dbReference>
<feature type="domain" description="Acyl-CoA dehydrogenase/oxidase C-terminal" evidence="6">
    <location>
        <begin position="269"/>
        <end position="378"/>
    </location>
</feature>
<evidence type="ECO:0000256" key="3">
    <source>
        <dbReference type="ARBA" id="ARBA00022630"/>
    </source>
</evidence>
<dbReference type="Gene3D" id="1.10.540.10">
    <property type="entry name" value="Acyl-CoA dehydrogenase/oxidase, N-terminal domain"/>
    <property type="match status" value="1"/>
</dbReference>
<keyword evidence="5" id="KW-0560">Oxidoreductase</keyword>
<dbReference type="SUPFAM" id="SSF47203">
    <property type="entry name" value="Acyl-CoA dehydrogenase C-terminal domain-like"/>
    <property type="match status" value="1"/>
</dbReference>